<dbReference type="NCBIfam" id="TIGR03263">
    <property type="entry name" value="guanyl_kin"/>
    <property type="match status" value="1"/>
</dbReference>
<feature type="domain" description="Guanylate kinase-like" evidence="7">
    <location>
        <begin position="8"/>
        <end position="198"/>
    </location>
</feature>
<evidence type="ECO:0000313" key="8">
    <source>
        <dbReference type="EMBL" id="KAH6594030.1"/>
    </source>
</evidence>
<dbReference type="InterPro" id="IPR017665">
    <property type="entry name" value="Guanylate_kinase"/>
</dbReference>
<evidence type="ECO:0000313" key="9">
    <source>
        <dbReference type="Proteomes" id="UP001648503"/>
    </source>
</evidence>
<dbReference type="InterPro" id="IPR027417">
    <property type="entry name" value="P-loop_NTPase"/>
</dbReference>
<dbReference type="EMBL" id="JAFCIX010000340">
    <property type="protein sequence ID" value="KAH6594030.1"/>
    <property type="molecule type" value="Genomic_DNA"/>
</dbReference>
<dbReference type="CDD" id="cd00071">
    <property type="entry name" value="GMPK"/>
    <property type="match status" value="1"/>
</dbReference>
<name>A0ABQ8F8Z2_9FUNG</name>
<sequence>MTADLSKPRPIVLCGPSGSGKSTLLKRLFAEYPDNFGFSISHTSRQPRAGESDGVEYHFCERESLKSLISQGMFIESAEFSGNIYGTSYISVQQVLDKGKNVILDIDMQGVVQLQARVREGTLPFASKFLYIFIAPPTMDVLRERLTGRGTETEESARGRLAAAESEMEWGLVPGNVDIVVVNDDVDKAYSELRNAIFG</sequence>
<dbReference type="InterPro" id="IPR008144">
    <property type="entry name" value="Guanylate_kin-like_dom"/>
</dbReference>
<reference evidence="8 9" key="1">
    <citation type="submission" date="2021-02" db="EMBL/GenBank/DDBJ databases">
        <title>Variation within the Batrachochytrium salamandrivorans European outbreak.</title>
        <authorList>
            <person name="Kelly M."/>
            <person name="Pasmans F."/>
            <person name="Shea T.P."/>
            <person name="Munoz J.F."/>
            <person name="Carranza S."/>
            <person name="Cuomo C.A."/>
            <person name="Martel A."/>
        </authorList>
    </citation>
    <scope>NUCLEOTIDE SEQUENCE [LARGE SCALE GENOMIC DNA]</scope>
    <source>
        <strain evidence="8 9">AMFP18/2</strain>
    </source>
</reference>
<dbReference type="SMART" id="SM00072">
    <property type="entry name" value="GuKc"/>
    <property type="match status" value="1"/>
</dbReference>
<dbReference type="EC" id="2.7.4.8" evidence="2"/>
<gene>
    <name evidence="8" type="ORF">BASA50_006936</name>
</gene>
<evidence type="ECO:0000259" key="7">
    <source>
        <dbReference type="PROSITE" id="PS50052"/>
    </source>
</evidence>
<accession>A0ABQ8F8Z2</accession>
<evidence type="ECO:0000256" key="3">
    <source>
        <dbReference type="ARBA" id="ARBA00022679"/>
    </source>
</evidence>
<keyword evidence="3" id="KW-0808">Transferase</keyword>
<proteinExistence type="inferred from homology"/>
<evidence type="ECO:0000256" key="6">
    <source>
        <dbReference type="ARBA" id="ARBA00022840"/>
    </source>
</evidence>
<dbReference type="InterPro" id="IPR008145">
    <property type="entry name" value="GK/Ca_channel_bsu"/>
</dbReference>
<dbReference type="Pfam" id="PF00625">
    <property type="entry name" value="Guanylate_kin"/>
    <property type="match status" value="1"/>
</dbReference>
<dbReference type="Gene3D" id="3.40.50.300">
    <property type="entry name" value="P-loop containing nucleotide triphosphate hydrolases"/>
    <property type="match status" value="1"/>
</dbReference>
<keyword evidence="6" id="KW-0067">ATP-binding</keyword>
<keyword evidence="9" id="KW-1185">Reference proteome</keyword>
<dbReference type="PANTHER" id="PTHR23117:SF13">
    <property type="entry name" value="GUANYLATE KINASE"/>
    <property type="match status" value="1"/>
</dbReference>
<evidence type="ECO:0000256" key="5">
    <source>
        <dbReference type="ARBA" id="ARBA00022777"/>
    </source>
</evidence>
<dbReference type="PROSITE" id="PS50052">
    <property type="entry name" value="GUANYLATE_KINASE_2"/>
    <property type="match status" value="1"/>
</dbReference>
<comment type="caution">
    <text evidence="8">The sequence shown here is derived from an EMBL/GenBank/DDBJ whole genome shotgun (WGS) entry which is preliminary data.</text>
</comment>
<dbReference type="SUPFAM" id="SSF52540">
    <property type="entry name" value="P-loop containing nucleoside triphosphate hydrolases"/>
    <property type="match status" value="1"/>
</dbReference>
<evidence type="ECO:0000256" key="2">
    <source>
        <dbReference type="ARBA" id="ARBA00012961"/>
    </source>
</evidence>
<keyword evidence="4" id="KW-0547">Nucleotide-binding</keyword>
<dbReference type="PANTHER" id="PTHR23117">
    <property type="entry name" value="GUANYLATE KINASE-RELATED"/>
    <property type="match status" value="1"/>
</dbReference>
<protein>
    <recommendedName>
        <fullName evidence="2">guanylate kinase</fullName>
        <ecNumber evidence="2">2.7.4.8</ecNumber>
    </recommendedName>
</protein>
<keyword evidence="5" id="KW-0418">Kinase</keyword>
<evidence type="ECO:0000256" key="4">
    <source>
        <dbReference type="ARBA" id="ARBA00022741"/>
    </source>
</evidence>
<dbReference type="Proteomes" id="UP001648503">
    <property type="component" value="Unassembled WGS sequence"/>
</dbReference>
<comment type="similarity">
    <text evidence="1">Belongs to the guanylate kinase family.</text>
</comment>
<evidence type="ECO:0000256" key="1">
    <source>
        <dbReference type="ARBA" id="ARBA00005790"/>
    </source>
</evidence>
<organism evidence="8 9">
    <name type="scientific">Batrachochytrium salamandrivorans</name>
    <dbReference type="NCBI Taxonomy" id="1357716"/>
    <lineage>
        <taxon>Eukaryota</taxon>
        <taxon>Fungi</taxon>
        <taxon>Fungi incertae sedis</taxon>
        <taxon>Chytridiomycota</taxon>
        <taxon>Chytridiomycota incertae sedis</taxon>
        <taxon>Chytridiomycetes</taxon>
        <taxon>Rhizophydiales</taxon>
        <taxon>Rhizophydiales incertae sedis</taxon>
        <taxon>Batrachochytrium</taxon>
    </lineage>
</organism>